<dbReference type="AlphaFoldDB" id="A0A847RS35"/>
<dbReference type="Gene3D" id="3.40.50.1820">
    <property type="entry name" value="alpha/beta hydrolase"/>
    <property type="match status" value="1"/>
</dbReference>
<sequence>MQASRHTVQAEDGFGLALWAWEPEGAPRAVLLVAHGMAEHAARYARFAEACGAAGIAVYAHDHRGHGDSVGEGTPLGHFADRGGWQRVQDDLTVVQRWVQQRQPGVPQFAFGHSMGSFILRAWLLQHAASLAGAMVSATGWRLGPGNRLLASVARRQGRKRGFNQPCSTMHKLVFGSFNLQFLPARTGFDWLSRDRAEVDAYLADSRCGFHCTAQLWDDLLQGVAALEQAENRLHAEAARLPLMAVAGSRDPVSMGGLGCRQLVKRYQQAGNPDVQARIWPRGRHELLNEQNRDEVSQYLIDWMLQHLPANPAKVTAGGLQAETASL</sequence>
<name>A0A847RS35_9NEIS</name>
<feature type="domain" description="Serine aminopeptidase S33" evidence="1">
    <location>
        <begin position="26"/>
        <end position="292"/>
    </location>
</feature>
<dbReference type="InterPro" id="IPR051044">
    <property type="entry name" value="MAG_DAG_Lipase"/>
</dbReference>
<dbReference type="PANTHER" id="PTHR11614">
    <property type="entry name" value="PHOSPHOLIPASE-RELATED"/>
    <property type="match status" value="1"/>
</dbReference>
<organism evidence="2 3">
    <name type="scientific">Leeia aquatica</name>
    <dbReference type="NCBI Taxonomy" id="2725557"/>
    <lineage>
        <taxon>Bacteria</taxon>
        <taxon>Pseudomonadati</taxon>
        <taxon>Pseudomonadota</taxon>
        <taxon>Betaproteobacteria</taxon>
        <taxon>Neisseriales</taxon>
        <taxon>Leeiaceae</taxon>
        <taxon>Leeia</taxon>
    </lineage>
</organism>
<accession>A0A847RS35</accession>
<dbReference type="GO" id="GO:0016787">
    <property type="term" value="F:hydrolase activity"/>
    <property type="evidence" value="ECO:0007669"/>
    <property type="project" value="UniProtKB-KW"/>
</dbReference>
<comment type="caution">
    <text evidence="2">The sequence shown here is derived from an EMBL/GenBank/DDBJ whole genome shotgun (WGS) entry which is preliminary data.</text>
</comment>
<reference evidence="2 3" key="1">
    <citation type="submission" date="2020-04" db="EMBL/GenBank/DDBJ databases">
        <title>Draft genome of Leeia sp. IMCC25680.</title>
        <authorList>
            <person name="Song J."/>
            <person name="Cho J.-C."/>
        </authorList>
    </citation>
    <scope>NUCLEOTIDE SEQUENCE [LARGE SCALE GENOMIC DNA]</scope>
    <source>
        <strain evidence="2 3">IMCC25680</strain>
    </source>
</reference>
<evidence type="ECO:0000313" key="2">
    <source>
        <dbReference type="EMBL" id="NLR74030.1"/>
    </source>
</evidence>
<evidence type="ECO:0000259" key="1">
    <source>
        <dbReference type="Pfam" id="PF12146"/>
    </source>
</evidence>
<evidence type="ECO:0000313" key="3">
    <source>
        <dbReference type="Proteomes" id="UP000587991"/>
    </source>
</evidence>
<proteinExistence type="predicted"/>
<dbReference type="EMBL" id="JABAIM010000001">
    <property type="protein sequence ID" value="NLR74030.1"/>
    <property type="molecule type" value="Genomic_DNA"/>
</dbReference>
<keyword evidence="2" id="KW-0378">Hydrolase</keyword>
<dbReference type="Proteomes" id="UP000587991">
    <property type="component" value="Unassembled WGS sequence"/>
</dbReference>
<dbReference type="Pfam" id="PF12146">
    <property type="entry name" value="Hydrolase_4"/>
    <property type="match status" value="1"/>
</dbReference>
<protein>
    <submittedName>
        <fullName evidence="2">Alpha/beta hydrolase</fullName>
    </submittedName>
</protein>
<dbReference type="InterPro" id="IPR022742">
    <property type="entry name" value="Hydrolase_4"/>
</dbReference>
<keyword evidence="3" id="KW-1185">Reference proteome</keyword>
<dbReference type="SUPFAM" id="SSF53474">
    <property type="entry name" value="alpha/beta-Hydrolases"/>
    <property type="match status" value="1"/>
</dbReference>
<gene>
    <name evidence="2" type="ORF">HF682_02515</name>
</gene>
<dbReference type="InterPro" id="IPR029058">
    <property type="entry name" value="AB_hydrolase_fold"/>
</dbReference>